<dbReference type="GO" id="GO:0016301">
    <property type="term" value="F:kinase activity"/>
    <property type="evidence" value="ECO:0007669"/>
    <property type="project" value="UniProtKB-KW"/>
</dbReference>
<evidence type="ECO:0000313" key="3">
    <source>
        <dbReference type="Proteomes" id="UP000538929"/>
    </source>
</evidence>
<feature type="transmembrane region" description="Helical" evidence="1">
    <location>
        <begin position="81"/>
        <end position="104"/>
    </location>
</feature>
<dbReference type="Proteomes" id="UP000538929">
    <property type="component" value="Unassembled WGS sequence"/>
</dbReference>
<evidence type="ECO:0000256" key="1">
    <source>
        <dbReference type="SAM" id="Phobius"/>
    </source>
</evidence>
<gene>
    <name evidence="2" type="ORF">FNQ90_25195</name>
</gene>
<accession>A0A7W3TI97</accession>
<reference evidence="3" key="1">
    <citation type="submission" date="2019-10" db="EMBL/GenBank/DDBJ databases">
        <title>Streptomyces sp. nov., a novel actinobacterium isolated from alkaline environment.</title>
        <authorList>
            <person name="Golinska P."/>
        </authorList>
    </citation>
    <scope>NUCLEOTIDE SEQUENCE [LARGE SCALE GENOMIC DNA]</scope>
    <source>
        <strain evidence="3">DSM 42118</strain>
    </source>
</reference>
<protein>
    <submittedName>
        <fullName evidence="2">dTMP kinase</fullName>
    </submittedName>
</protein>
<keyword evidence="2" id="KW-0808">Transferase</keyword>
<keyword evidence="1" id="KW-0472">Membrane</keyword>
<keyword evidence="2" id="KW-0418">Kinase</keyword>
<comment type="caution">
    <text evidence="2">The sequence shown here is derived from an EMBL/GenBank/DDBJ whole genome shotgun (WGS) entry which is preliminary data.</text>
</comment>
<proteinExistence type="predicted"/>
<evidence type="ECO:0000313" key="2">
    <source>
        <dbReference type="EMBL" id="MBB0247326.1"/>
    </source>
</evidence>
<feature type="transmembrane region" description="Helical" evidence="1">
    <location>
        <begin position="148"/>
        <end position="166"/>
    </location>
</feature>
<dbReference type="EMBL" id="VKHT01001599">
    <property type="protein sequence ID" value="MBB0247326.1"/>
    <property type="molecule type" value="Genomic_DNA"/>
</dbReference>
<sequence length="187" mass="19328">MTRAEEPGAASPAGGVIDEALATESRERAPRALLRLPTLRRLWEAQLAGGTADVLALLVLLVLTFQAAAVAGALGGGERGVVLSLALLLAVRIGAGVLVGTLLLDPLAKLVSADGPLDRRWTLVGADGVRVVALVLAPLWVDWTPGTAWVWLLVTALVLAVAERVWTITRDAAAPALLPPPPPEGDA</sequence>
<feature type="transmembrane region" description="Helical" evidence="1">
    <location>
        <begin position="54"/>
        <end position="74"/>
    </location>
</feature>
<keyword evidence="1" id="KW-0812">Transmembrane</keyword>
<dbReference type="AlphaFoldDB" id="A0A7W3TI97"/>
<keyword evidence="3" id="KW-1185">Reference proteome</keyword>
<name>A0A7W3TI97_9ACTN</name>
<organism evidence="2 3">
    <name type="scientific">Streptomyces alkaliphilus</name>
    <dbReference type="NCBI Taxonomy" id="1472722"/>
    <lineage>
        <taxon>Bacteria</taxon>
        <taxon>Bacillati</taxon>
        <taxon>Actinomycetota</taxon>
        <taxon>Actinomycetes</taxon>
        <taxon>Kitasatosporales</taxon>
        <taxon>Streptomycetaceae</taxon>
        <taxon>Streptomyces</taxon>
    </lineage>
</organism>
<feature type="non-terminal residue" evidence="2">
    <location>
        <position position="187"/>
    </location>
</feature>
<keyword evidence="1" id="KW-1133">Transmembrane helix</keyword>